<dbReference type="EMBL" id="JAGXFD010000001">
    <property type="protein sequence ID" value="MBZ9567222.1"/>
    <property type="molecule type" value="Genomic_DNA"/>
</dbReference>
<feature type="signal peptide" evidence="3">
    <location>
        <begin position="1"/>
        <end position="29"/>
    </location>
</feature>
<dbReference type="Gene3D" id="3.40.190.10">
    <property type="entry name" value="Periplasmic binding protein-like II"/>
    <property type="match status" value="1"/>
</dbReference>
<dbReference type="RefSeq" id="WP_224420518.1">
    <property type="nucleotide sequence ID" value="NZ_JAGXFD010000001.1"/>
</dbReference>
<dbReference type="NCBIfam" id="NF037995">
    <property type="entry name" value="TRAP_S1"/>
    <property type="match status" value="1"/>
</dbReference>
<dbReference type="InterPro" id="IPR038404">
    <property type="entry name" value="TRAP_DctP_sf"/>
</dbReference>
<evidence type="ECO:0000256" key="2">
    <source>
        <dbReference type="SAM" id="MobiDB-lite"/>
    </source>
</evidence>
<organism evidence="4 5">
    <name type="scientific">Modicisalibacter tunisiensis</name>
    <dbReference type="NCBI Taxonomy" id="390637"/>
    <lineage>
        <taxon>Bacteria</taxon>
        <taxon>Pseudomonadati</taxon>
        <taxon>Pseudomonadota</taxon>
        <taxon>Gammaproteobacteria</taxon>
        <taxon>Oceanospirillales</taxon>
        <taxon>Halomonadaceae</taxon>
        <taxon>Modicisalibacter</taxon>
    </lineage>
</organism>
<evidence type="ECO:0000313" key="4">
    <source>
        <dbReference type="EMBL" id="MBZ9567222.1"/>
    </source>
</evidence>
<dbReference type="PIRSF" id="PIRSF039026">
    <property type="entry name" value="SiaP"/>
    <property type="match status" value="1"/>
</dbReference>
<dbReference type="Pfam" id="PF03480">
    <property type="entry name" value="DctP"/>
    <property type="match status" value="1"/>
</dbReference>
<feature type="region of interest" description="Disordered" evidence="2">
    <location>
        <begin position="351"/>
        <end position="371"/>
    </location>
</feature>
<feature type="chain" id="PRO_5045560993" evidence="3">
    <location>
        <begin position="30"/>
        <end position="371"/>
    </location>
</feature>
<reference evidence="4 5" key="1">
    <citation type="submission" date="2021-05" db="EMBL/GenBank/DDBJ databases">
        <title>Petroleum and Energy Research Collection (APPE): ex situ preservation of microbial diversity associated with the oil industry and exploitation of its biotechnological potential.</title>
        <authorList>
            <person name="Paixao C.T.M."/>
            <person name="Gomes M.B."/>
            <person name="Oliveira V.M."/>
        </authorList>
    </citation>
    <scope>NUCLEOTIDE SEQUENCE [LARGE SCALE GENOMIC DNA]</scope>
    <source>
        <strain evidence="4 5">LIT2</strain>
    </source>
</reference>
<feature type="compositionally biased region" description="Polar residues" evidence="2">
    <location>
        <begin position="362"/>
        <end position="371"/>
    </location>
</feature>
<dbReference type="Proteomes" id="UP001319883">
    <property type="component" value="Unassembled WGS sequence"/>
</dbReference>
<proteinExistence type="predicted"/>
<dbReference type="PANTHER" id="PTHR33376:SF5">
    <property type="entry name" value="EXTRACYTOPLASMIC SOLUTE RECEPTOR PROTEIN"/>
    <property type="match status" value="1"/>
</dbReference>
<dbReference type="InterPro" id="IPR026289">
    <property type="entry name" value="SBP_TakP-like"/>
</dbReference>
<name>A0ABS7WX75_9GAMM</name>
<dbReference type="Gene3D" id="3.40.190.170">
    <property type="entry name" value="Bacterial extracellular solute-binding protein, family 7"/>
    <property type="match status" value="1"/>
</dbReference>
<comment type="caution">
    <text evidence="4">The sequence shown here is derived from an EMBL/GenBank/DDBJ whole genome shotgun (WGS) entry which is preliminary data.</text>
</comment>
<keyword evidence="1 3" id="KW-0732">Signal</keyword>
<accession>A0ABS7WX75</accession>
<dbReference type="PANTHER" id="PTHR33376">
    <property type="match status" value="1"/>
</dbReference>
<evidence type="ECO:0000313" key="5">
    <source>
        <dbReference type="Proteomes" id="UP001319883"/>
    </source>
</evidence>
<evidence type="ECO:0000256" key="3">
    <source>
        <dbReference type="SAM" id="SignalP"/>
    </source>
</evidence>
<dbReference type="InterPro" id="IPR018389">
    <property type="entry name" value="DctP_fam"/>
</dbReference>
<dbReference type="CDD" id="cd13604">
    <property type="entry name" value="PBP2_TRAP_ketoacid_lactate_like"/>
    <property type="match status" value="1"/>
</dbReference>
<protein>
    <submittedName>
        <fullName evidence="4">TRAP transporter substrate-binding protein</fullName>
    </submittedName>
</protein>
<keyword evidence="5" id="KW-1185">Reference proteome</keyword>
<gene>
    <name evidence="4" type="ORF">KGQ91_05940</name>
</gene>
<sequence length="371" mass="40695">MPHTVTTRSLLASAIALASAAMLTAPAHAEGPKRLDVASTFSTQNFLGAGAEHLSKELETATGGAVSLRVHEPGDLVPPFEVFNSVSSGAVQAGWDWIGYWAGTVPITNLYGALPFGPSPEAFMSWMWAGEGTELLQKAYDPYGVKVLPCFISPQETGGWYNKEIKSPEDFKGLSMRISGLGAKVLNKLGASTQLVPGNEIYLALERGRVDATEFSVPQVDAAMGFDEVAKYYYFPGWHQSASWFSLLINQQVWDQYSDERKAQFETACRSTLQWAMAEAPPAQVRAIHKLEEKGVQVKRFPDSVIQALQDAWVEVRQEEMQQNPAFAEAYKSLMKHVRLIDEWYKLQALPAPEPVKDTDSDGTSGSEGDA</sequence>
<evidence type="ECO:0000256" key="1">
    <source>
        <dbReference type="ARBA" id="ARBA00022729"/>
    </source>
</evidence>